<comment type="function">
    <text evidence="14">Required for disulfide bond formation in some periplasmic proteins. Acts by oxidizing the DsbA protein.</text>
</comment>
<accession>A0A831RWF6</accession>
<keyword evidence="9 14" id="KW-0560">Oxidoreductase</keyword>
<dbReference type="EMBL" id="DRLF01000309">
    <property type="protein sequence ID" value="HEC06961.1"/>
    <property type="molecule type" value="Genomic_DNA"/>
</dbReference>
<evidence type="ECO:0000256" key="8">
    <source>
        <dbReference type="ARBA" id="ARBA00022989"/>
    </source>
</evidence>
<keyword evidence="6 14" id="KW-0812">Transmembrane</keyword>
<evidence type="ECO:0000256" key="3">
    <source>
        <dbReference type="ARBA" id="ARBA00022448"/>
    </source>
</evidence>
<feature type="disulfide bond" description="Redox-active" evidence="14">
    <location>
        <begin position="35"/>
        <end position="38"/>
    </location>
</feature>
<dbReference type="SUPFAM" id="SSF158442">
    <property type="entry name" value="DsbB-like"/>
    <property type="match status" value="1"/>
</dbReference>
<feature type="transmembrane region" description="Helical" evidence="15">
    <location>
        <begin position="40"/>
        <end position="57"/>
    </location>
</feature>
<feature type="topological domain" description="Cytoplasmic" evidence="14">
    <location>
        <begin position="61"/>
        <end position="66"/>
    </location>
</feature>
<dbReference type="PANTHER" id="PTHR36570:SF3">
    <property type="entry name" value="DISULFIDE BOND FORMATION PROTEIN B"/>
    <property type="match status" value="1"/>
</dbReference>
<evidence type="ECO:0000256" key="15">
    <source>
        <dbReference type="SAM" id="Phobius"/>
    </source>
</evidence>
<feature type="transmembrane region" description="Helical" evidence="15">
    <location>
        <begin position="138"/>
        <end position="158"/>
    </location>
</feature>
<comment type="subcellular location">
    <subcellularLocation>
        <location evidence="1">Cell inner membrane</location>
        <topology evidence="1">Multi-pass membrane protein</topology>
    </subcellularLocation>
    <subcellularLocation>
        <location evidence="14">Cell membrane</location>
        <topology evidence="14">Multi-pass membrane protein</topology>
    </subcellularLocation>
</comment>
<proteinExistence type="inferred from homology"/>
<evidence type="ECO:0000256" key="1">
    <source>
        <dbReference type="ARBA" id="ARBA00004429"/>
    </source>
</evidence>
<feature type="topological domain" description="Cytoplasmic" evidence="14">
    <location>
        <begin position="160"/>
        <end position="162"/>
    </location>
</feature>
<comment type="caution">
    <text evidence="16">The sequence shown here is derived from an EMBL/GenBank/DDBJ whole genome shotgun (WGS) entry which is preliminary data.</text>
</comment>
<keyword evidence="3 14" id="KW-0813">Transport</keyword>
<evidence type="ECO:0000256" key="2">
    <source>
        <dbReference type="ARBA" id="ARBA00008823"/>
    </source>
</evidence>
<dbReference type="PANTHER" id="PTHR36570">
    <property type="entry name" value="DISULFIDE BOND FORMATION PROTEIN B"/>
    <property type="match status" value="1"/>
</dbReference>
<protein>
    <recommendedName>
        <fullName evidence="14">Disulfide bond formation protein B</fullName>
    </recommendedName>
    <alternativeName>
        <fullName evidence="14">Disulfide oxidoreductase</fullName>
    </alternativeName>
</protein>
<evidence type="ECO:0000313" key="16">
    <source>
        <dbReference type="EMBL" id="HEC06961.1"/>
    </source>
</evidence>
<feature type="transmembrane region" description="Helical" evidence="15">
    <location>
        <begin position="69"/>
        <end position="88"/>
    </location>
</feature>
<feature type="topological domain" description="Periplasmic" evidence="14">
    <location>
        <begin position="26"/>
        <end position="43"/>
    </location>
</feature>
<evidence type="ECO:0000256" key="14">
    <source>
        <dbReference type="HAMAP-Rule" id="MF_00286"/>
    </source>
</evidence>
<keyword evidence="12 14" id="KW-0143">Chaperone</keyword>
<dbReference type="InterPro" id="IPR050183">
    <property type="entry name" value="DsbB"/>
</dbReference>
<keyword evidence="4 14" id="KW-1003">Cell membrane</keyword>
<keyword evidence="7 14" id="KW-0249">Electron transport</keyword>
<dbReference type="GO" id="GO:0015035">
    <property type="term" value="F:protein-disulfide reductase activity"/>
    <property type="evidence" value="ECO:0007669"/>
    <property type="project" value="UniProtKB-UniRule"/>
</dbReference>
<dbReference type="Pfam" id="PF02600">
    <property type="entry name" value="DsbB"/>
    <property type="match status" value="1"/>
</dbReference>
<keyword evidence="10 14" id="KW-0472">Membrane</keyword>
<sequence>MFSGRTPFLIGFLACVAAIGTALAYFQHYLGLEPCPLCIFQRISVMVVGVIFLIALVHNPAGTGRRIYGALLSLASLAGIGIAARHLWLQYGTHEELSCGGTLDFMLENDPLTKVVADVFRGTGDCGEIVWSLFGISIPGWTLLFLLGMLLLSLGILFGRRS</sequence>
<feature type="topological domain" description="Cytoplasmic" evidence="14">
    <location>
        <begin position="1"/>
        <end position="7"/>
    </location>
</feature>
<comment type="similarity">
    <text evidence="2 14">Belongs to the DsbB family.</text>
</comment>
<dbReference type="GO" id="GO:0005886">
    <property type="term" value="C:plasma membrane"/>
    <property type="evidence" value="ECO:0007669"/>
    <property type="project" value="UniProtKB-SubCell"/>
</dbReference>
<dbReference type="GO" id="GO:0006457">
    <property type="term" value="P:protein folding"/>
    <property type="evidence" value="ECO:0007669"/>
    <property type="project" value="InterPro"/>
</dbReference>
<name>A0A831RWF6_9GAMM</name>
<evidence type="ECO:0000256" key="13">
    <source>
        <dbReference type="ARBA" id="ARBA00023284"/>
    </source>
</evidence>
<evidence type="ECO:0000256" key="12">
    <source>
        <dbReference type="ARBA" id="ARBA00023186"/>
    </source>
</evidence>
<dbReference type="InterPro" id="IPR022920">
    <property type="entry name" value="Disulphide_bond_form_DsbB"/>
</dbReference>
<keyword evidence="13 14" id="KW-0676">Redox-active center</keyword>
<gene>
    <name evidence="14" type="primary">dsbB</name>
    <name evidence="16" type="ORF">ENJ12_08925</name>
</gene>
<evidence type="ECO:0000256" key="4">
    <source>
        <dbReference type="ARBA" id="ARBA00022475"/>
    </source>
</evidence>
<evidence type="ECO:0000256" key="9">
    <source>
        <dbReference type="ARBA" id="ARBA00023002"/>
    </source>
</evidence>
<evidence type="ECO:0000256" key="11">
    <source>
        <dbReference type="ARBA" id="ARBA00023157"/>
    </source>
</evidence>
<organism evidence="16">
    <name type="scientific">Thiolapillus brandeum</name>
    <dbReference type="NCBI Taxonomy" id="1076588"/>
    <lineage>
        <taxon>Bacteria</taxon>
        <taxon>Pseudomonadati</taxon>
        <taxon>Pseudomonadota</taxon>
        <taxon>Gammaproteobacteria</taxon>
        <taxon>Chromatiales</taxon>
        <taxon>Sedimenticolaceae</taxon>
        <taxon>Thiolapillus</taxon>
    </lineage>
</organism>
<evidence type="ECO:0000256" key="5">
    <source>
        <dbReference type="ARBA" id="ARBA00022519"/>
    </source>
</evidence>
<reference evidence="16" key="1">
    <citation type="journal article" date="2020" name="mSystems">
        <title>Genome- and Community-Level Interaction Insights into Carbon Utilization and Element Cycling Functions of Hydrothermarchaeota in Hydrothermal Sediment.</title>
        <authorList>
            <person name="Zhou Z."/>
            <person name="Liu Y."/>
            <person name="Xu W."/>
            <person name="Pan J."/>
            <person name="Luo Z.H."/>
            <person name="Li M."/>
        </authorList>
    </citation>
    <scope>NUCLEOTIDE SEQUENCE [LARGE SCALE GENOMIC DNA]</scope>
    <source>
        <strain evidence="16">HyVt-458</strain>
    </source>
</reference>
<dbReference type="HAMAP" id="MF_00286">
    <property type="entry name" value="DsbB"/>
    <property type="match status" value="1"/>
</dbReference>
<dbReference type="Proteomes" id="UP000886339">
    <property type="component" value="Unassembled WGS sequence"/>
</dbReference>
<dbReference type="AlphaFoldDB" id="A0A831RWF6"/>
<dbReference type="GO" id="GO:0009055">
    <property type="term" value="F:electron transfer activity"/>
    <property type="evidence" value="ECO:0007669"/>
    <property type="project" value="UniProtKB-UniRule"/>
</dbReference>
<keyword evidence="8 14" id="KW-1133">Transmembrane helix</keyword>
<dbReference type="InterPro" id="IPR023380">
    <property type="entry name" value="DsbB-like_sf"/>
</dbReference>
<evidence type="ECO:0000256" key="10">
    <source>
        <dbReference type="ARBA" id="ARBA00023136"/>
    </source>
</evidence>
<dbReference type="InterPro" id="IPR003752">
    <property type="entry name" value="DiS_bond_form_DsbB/BdbC"/>
</dbReference>
<keyword evidence="5" id="KW-0997">Cell inner membrane</keyword>
<dbReference type="Gene3D" id="1.20.1550.10">
    <property type="entry name" value="DsbB-like"/>
    <property type="match status" value="1"/>
</dbReference>
<comment type="caution">
    <text evidence="14">Lacks conserved residue(s) required for the propagation of feature annotation.</text>
</comment>
<keyword evidence="11 14" id="KW-1015">Disulfide bond</keyword>
<evidence type="ECO:0000256" key="7">
    <source>
        <dbReference type="ARBA" id="ARBA00022982"/>
    </source>
</evidence>
<evidence type="ECO:0000256" key="6">
    <source>
        <dbReference type="ARBA" id="ARBA00022692"/>
    </source>
</evidence>